<dbReference type="SUPFAM" id="SSF50156">
    <property type="entry name" value="PDZ domain-like"/>
    <property type="match status" value="6"/>
</dbReference>
<keyword evidence="3" id="KW-0677">Repeat</keyword>
<dbReference type="Pfam" id="PF00595">
    <property type="entry name" value="PDZ"/>
    <property type="match status" value="5"/>
</dbReference>
<dbReference type="Pfam" id="PF17820">
    <property type="entry name" value="PDZ_6"/>
    <property type="match status" value="1"/>
</dbReference>
<dbReference type="InterPro" id="IPR036034">
    <property type="entry name" value="PDZ_sf"/>
</dbReference>
<keyword evidence="7" id="KW-1185">Reference proteome</keyword>
<feature type="region of interest" description="Disordered" evidence="4">
    <location>
        <begin position="938"/>
        <end position="1026"/>
    </location>
</feature>
<dbReference type="SMART" id="SM00228">
    <property type="entry name" value="PDZ"/>
    <property type="match status" value="6"/>
</dbReference>
<proteinExistence type="predicted"/>
<dbReference type="FunFam" id="2.30.42.10:FF:000023">
    <property type="entry name" value="Glutamate receptor interacting protein 1"/>
    <property type="match status" value="1"/>
</dbReference>
<feature type="domain" description="PDZ" evidence="5">
    <location>
        <begin position="336"/>
        <end position="422"/>
    </location>
</feature>
<keyword evidence="2" id="KW-0963">Cytoplasm</keyword>
<dbReference type="EMBL" id="JAWQEG010005335">
    <property type="protein sequence ID" value="KAK3858358.1"/>
    <property type="molecule type" value="Genomic_DNA"/>
</dbReference>
<evidence type="ECO:0000256" key="2">
    <source>
        <dbReference type="ARBA" id="ARBA00022490"/>
    </source>
</evidence>
<feature type="compositionally biased region" description="Basic and acidic residues" evidence="4">
    <location>
        <begin position="996"/>
        <end position="1006"/>
    </location>
</feature>
<gene>
    <name evidence="6" type="ORF">Pcinc_035450</name>
</gene>
<feature type="region of interest" description="Disordered" evidence="4">
    <location>
        <begin position="1042"/>
        <end position="1068"/>
    </location>
</feature>
<dbReference type="Gene3D" id="2.30.42.10">
    <property type="match status" value="6"/>
</dbReference>
<name>A0AAE1ENS0_PETCI</name>
<feature type="region of interest" description="Disordered" evidence="4">
    <location>
        <begin position="577"/>
        <end position="615"/>
    </location>
</feature>
<evidence type="ECO:0000256" key="3">
    <source>
        <dbReference type="ARBA" id="ARBA00022737"/>
    </source>
</evidence>
<dbReference type="InterPro" id="IPR043545">
    <property type="entry name" value="GRIP1/2"/>
</dbReference>
<evidence type="ECO:0000313" key="6">
    <source>
        <dbReference type="EMBL" id="KAK3858358.1"/>
    </source>
</evidence>
<comment type="subcellular location">
    <subcellularLocation>
        <location evidence="1">Cytoplasm</location>
    </subcellularLocation>
</comment>
<dbReference type="FunFam" id="2.30.42.10:FF:000035">
    <property type="entry name" value="Glutamate receptor interacting protein 1"/>
    <property type="match status" value="1"/>
</dbReference>
<feature type="domain" description="PDZ" evidence="5">
    <location>
        <begin position="827"/>
        <end position="909"/>
    </location>
</feature>
<dbReference type="PROSITE" id="PS50106">
    <property type="entry name" value="PDZ"/>
    <property type="match status" value="6"/>
</dbReference>
<dbReference type="GO" id="GO:0098887">
    <property type="term" value="P:neurotransmitter receptor transport, endosome to postsynaptic membrane"/>
    <property type="evidence" value="ECO:0007669"/>
    <property type="project" value="TreeGrafter"/>
</dbReference>
<feature type="region of interest" description="Disordered" evidence="4">
    <location>
        <begin position="1095"/>
        <end position="1114"/>
    </location>
</feature>
<feature type="compositionally biased region" description="Low complexity" evidence="4">
    <location>
        <begin position="255"/>
        <end position="267"/>
    </location>
</feature>
<feature type="compositionally biased region" description="Basic and acidic residues" evidence="4">
    <location>
        <begin position="148"/>
        <end position="159"/>
    </location>
</feature>
<dbReference type="CDD" id="cd06685">
    <property type="entry name" value="PDZ7_GRIP1-2-like"/>
    <property type="match status" value="1"/>
</dbReference>
<feature type="domain" description="PDZ" evidence="5">
    <location>
        <begin position="732"/>
        <end position="816"/>
    </location>
</feature>
<dbReference type="Proteomes" id="UP001286313">
    <property type="component" value="Unassembled WGS sequence"/>
</dbReference>
<feature type="domain" description="PDZ" evidence="5">
    <location>
        <begin position="1146"/>
        <end position="1229"/>
    </location>
</feature>
<protein>
    <recommendedName>
        <fullName evidence="5">PDZ domain-containing protein</fullName>
    </recommendedName>
</protein>
<reference evidence="6" key="1">
    <citation type="submission" date="2023-10" db="EMBL/GenBank/DDBJ databases">
        <title>Genome assemblies of two species of porcelain crab, Petrolisthes cinctipes and Petrolisthes manimaculis (Anomura: Porcellanidae).</title>
        <authorList>
            <person name="Angst P."/>
        </authorList>
    </citation>
    <scope>NUCLEOTIDE SEQUENCE</scope>
    <source>
        <strain evidence="6">PB745_01</strain>
        <tissue evidence="6">Gill</tissue>
    </source>
</reference>
<evidence type="ECO:0000313" key="7">
    <source>
        <dbReference type="Proteomes" id="UP001286313"/>
    </source>
</evidence>
<feature type="domain" description="PDZ" evidence="5">
    <location>
        <begin position="634"/>
        <end position="720"/>
    </location>
</feature>
<evidence type="ECO:0000259" key="5">
    <source>
        <dbReference type="PROSITE" id="PS50106"/>
    </source>
</evidence>
<comment type="caution">
    <text evidence="6">The sequence shown here is derived from an EMBL/GenBank/DDBJ whole genome shotgun (WGS) entry which is preliminary data.</text>
</comment>
<feature type="region of interest" description="Disordered" evidence="4">
    <location>
        <begin position="194"/>
        <end position="220"/>
    </location>
</feature>
<evidence type="ECO:0000256" key="4">
    <source>
        <dbReference type="SAM" id="MobiDB-lite"/>
    </source>
</evidence>
<evidence type="ECO:0000256" key="1">
    <source>
        <dbReference type="ARBA" id="ARBA00004496"/>
    </source>
</evidence>
<dbReference type="PANTHER" id="PTHR46227">
    <property type="entry name" value="GLUTAMATE RECEPTOR-INTERACTING PROTEIN GRIP"/>
    <property type="match status" value="1"/>
</dbReference>
<accession>A0AAE1ENS0</accession>
<feature type="compositionally biased region" description="Gly residues" evidence="4">
    <location>
        <begin position="1097"/>
        <end position="1109"/>
    </location>
</feature>
<feature type="region of interest" description="Disordered" evidence="4">
    <location>
        <begin position="73"/>
        <end position="177"/>
    </location>
</feature>
<feature type="region of interest" description="Disordered" evidence="4">
    <location>
        <begin position="39"/>
        <end position="60"/>
    </location>
</feature>
<dbReference type="InterPro" id="IPR041489">
    <property type="entry name" value="PDZ_6"/>
</dbReference>
<sequence length="1290" mass="137254">MSGWRLDWRGSSGSLWNRSRDHSGTDHLDLLNGAHHVSTSNVLGREGSRKERKERKGLRKRFLSLTEGLANLLSSEKKDQESTKPTNFEPFDHSDLEGDVVTSGYWSDHTPKTHRRQGSSTSLASYREKSLGPSWTSPVLGQLKKRKVDNVSTRKEVNKSRQSPVGPMKAPPSPPPRRFSLWAMDVHYEHYMYTEPRPTPNTTLPDKPPPPPPPVRYFNLKSSMASQPGHQASPQLQTQLSLSSLESQGRPHTPKTPSTHSTKSNTPFTSRSTTPLRSPVKRGRSLTDSRVDMLRAVSESQGKESRADWYRRKSQARRRAHCPVQGSGSVEVRTVGVVLEKEEGSFGFTVRGGSSLDPAKSRPLIITHVRPGGPADREGSIKAGDRLVGVDGRDLTHSTLTEAQEALRRVERGATLTIEYDVSVMEGVRGSGGPLLVEIERAAGTSLGITLTHAHPTDPSGAIVIETIRTASIAERCGALAVNDIVAAIDGTRLDQLTVAEAAQLLKTAPGSHVTLEVIPTSLTHTALTFRRGGGMAFPHLYGVAGGSNGYGSSGGGSGGVSGGGGGGGGGYMSAGSSYNTLSSQRPHSSAARRVNRRNRPTDRAETGSISSHTTVGNSSLVGGVAVSHAECLTVTLVVEGRGYGLVLRPSPHPIDPDTALPVIAAIDQGGPADKSSVVCVGDRLVGVNGRSVSGLGVSEVTQMIANSRPTVTLDVEFDVADSVVPSSGTFAVKLAKRHNGLGITLTASRRSGGGEPLLISEVVRGSPAHRSGTMQPGDKLLAIDSTRLDHLNLDDARTCLQSCHNIVTLRVQKDDLYSEESGVVYTVELVRHGGALGITISGSEEPFDPIYIAGLAPGGLADRTGAIHIGDRLLGINGSSLRGRPLSEAILMLQNSGDTVTLKISRPRDSGVASEELSREDWLGRYGPALPSVDSAVESWDSSGLDPLPPGSTPALSKRDSGSDIVFRSDCGSTVRRRLGAEGREESNTLIPEATDSRKPPEGHAQETWQSPSPPPSIDSGQSEDKTDWDKMIADLNHISESCGLRERANSPDTLTTPGQPGAVNKKEVHVNGGEVNIGGGGDSDCCQTLTPRGRCPGGGGGGGGGGSEAREEGSYSVSNAAVNYTAAAYTRTASPPPGGGQVYQVTLHKDRVYEDFGFSVSDGLYEKGVYVNRIRKGGPADRSGVLKPFDRILQVNETRTHDFDCCLTVPLMAAAGDRLVLVVSRNPHTHPMLDCSPQPHTPTWHLIQEEEEGEEEGRERVNGEGMELLVMSPPTPSLTPIPTILKTL</sequence>
<dbReference type="CDD" id="cd06681">
    <property type="entry name" value="PDZ2_GRIP1-2-like"/>
    <property type="match status" value="1"/>
</dbReference>
<feature type="compositionally biased region" description="Pro residues" evidence="4">
    <location>
        <begin position="206"/>
        <end position="215"/>
    </location>
</feature>
<dbReference type="GO" id="GO:0005737">
    <property type="term" value="C:cytoplasm"/>
    <property type="evidence" value="ECO:0007669"/>
    <property type="project" value="UniProtKB-SubCell"/>
</dbReference>
<dbReference type="PANTHER" id="PTHR46227:SF2">
    <property type="entry name" value="FI03335P"/>
    <property type="match status" value="1"/>
</dbReference>
<feature type="domain" description="PDZ" evidence="5">
    <location>
        <begin position="436"/>
        <end position="511"/>
    </location>
</feature>
<dbReference type="CDD" id="cd06683">
    <property type="entry name" value="PDZ6_GRIP1-2-like"/>
    <property type="match status" value="1"/>
</dbReference>
<dbReference type="InterPro" id="IPR001478">
    <property type="entry name" value="PDZ"/>
</dbReference>
<organism evidence="6 7">
    <name type="scientific">Petrolisthes cinctipes</name>
    <name type="common">Flat porcelain crab</name>
    <dbReference type="NCBI Taxonomy" id="88211"/>
    <lineage>
        <taxon>Eukaryota</taxon>
        <taxon>Metazoa</taxon>
        <taxon>Ecdysozoa</taxon>
        <taxon>Arthropoda</taxon>
        <taxon>Crustacea</taxon>
        <taxon>Multicrustacea</taxon>
        <taxon>Malacostraca</taxon>
        <taxon>Eumalacostraca</taxon>
        <taxon>Eucarida</taxon>
        <taxon>Decapoda</taxon>
        <taxon>Pleocyemata</taxon>
        <taxon>Anomura</taxon>
        <taxon>Galatheoidea</taxon>
        <taxon>Porcellanidae</taxon>
        <taxon>Petrolisthes</taxon>
    </lineage>
</organism>
<feature type="region of interest" description="Disordered" evidence="4">
    <location>
        <begin position="244"/>
        <end position="287"/>
    </location>
</feature>